<dbReference type="RefSeq" id="WP_062165414.1">
    <property type="nucleotide sequence ID" value="NZ_JAVIZB010000001.1"/>
</dbReference>
<comment type="caution">
    <text evidence="2">The sequence shown here is derived from an EMBL/GenBank/DDBJ whole genome shotgun (WGS) entry which is preliminary data.</text>
</comment>
<dbReference type="AlphaFoldDB" id="A0AAN4R7X9"/>
<accession>A0AAN4R7X9</accession>
<evidence type="ECO:0000256" key="1">
    <source>
        <dbReference type="SAM" id="MobiDB-lite"/>
    </source>
</evidence>
<feature type="region of interest" description="Disordered" evidence="1">
    <location>
        <begin position="1"/>
        <end position="21"/>
    </location>
</feature>
<dbReference type="KEGG" id="abg:Asbog_02573"/>
<evidence type="ECO:0000313" key="3">
    <source>
        <dbReference type="Proteomes" id="UP000321287"/>
    </source>
</evidence>
<reference evidence="2 3" key="1">
    <citation type="submission" date="2019-07" db="EMBL/GenBank/DDBJ databases">
        <title>Whole genome shotgun sequence of Asaia bogorensis NBRC 16594.</title>
        <authorList>
            <person name="Hosoyama A."/>
            <person name="Uohara A."/>
            <person name="Ohji S."/>
            <person name="Ichikawa N."/>
        </authorList>
    </citation>
    <scope>NUCLEOTIDE SEQUENCE [LARGE SCALE GENOMIC DNA]</scope>
    <source>
        <strain evidence="2 3">NBRC 16594</strain>
    </source>
</reference>
<gene>
    <name evidence="2" type="ORF">ABO01nite_27910</name>
</gene>
<sequence>MDDEAILTDQTDSATGQARPEDRIEQALDRIAYALHHPQANAPEPMDWQPLAANIEALRLRVRDMIEYLADEEAV</sequence>
<dbReference type="EMBL" id="BJVS01000009">
    <property type="protein sequence ID" value="GEL54784.1"/>
    <property type="molecule type" value="Genomic_DNA"/>
</dbReference>
<proteinExistence type="predicted"/>
<keyword evidence="3" id="KW-1185">Reference proteome</keyword>
<evidence type="ECO:0000313" key="2">
    <source>
        <dbReference type="EMBL" id="GEL54784.1"/>
    </source>
</evidence>
<protein>
    <submittedName>
        <fullName evidence="2">Uncharacterized protein</fullName>
    </submittedName>
</protein>
<organism evidence="2 3">
    <name type="scientific">Asaia bogorensis NBRC 16594</name>
    <dbReference type="NCBI Taxonomy" id="1231624"/>
    <lineage>
        <taxon>Bacteria</taxon>
        <taxon>Pseudomonadati</taxon>
        <taxon>Pseudomonadota</taxon>
        <taxon>Alphaproteobacteria</taxon>
        <taxon>Acetobacterales</taxon>
        <taxon>Acetobacteraceae</taxon>
        <taxon>Asaia</taxon>
    </lineage>
</organism>
<dbReference type="Proteomes" id="UP000321287">
    <property type="component" value="Unassembled WGS sequence"/>
</dbReference>
<name>A0AAN4R7X9_9PROT</name>